<dbReference type="CDD" id="cd00156">
    <property type="entry name" value="REC"/>
    <property type="match status" value="1"/>
</dbReference>
<dbReference type="EMBL" id="JARWAO010000005">
    <property type="protein sequence ID" value="MDR5896364.1"/>
    <property type="molecule type" value="Genomic_DNA"/>
</dbReference>
<dbReference type="PANTHER" id="PTHR33121:SF70">
    <property type="entry name" value="SIGNALING PROTEIN YKOW"/>
    <property type="match status" value="1"/>
</dbReference>
<comment type="caution">
    <text evidence="2">The sequence shown here is derived from an EMBL/GenBank/DDBJ whole genome shotgun (WGS) entry which is preliminary data.</text>
</comment>
<dbReference type="InterPro" id="IPR035919">
    <property type="entry name" value="EAL_sf"/>
</dbReference>
<organism evidence="2 3">
    <name type="scientific">Larsenimonas suaedae</name>
    <dbReference type="NCBI Taxonomy" id="1851019"/>
    <lineage>
        <taxon>Bacteria</taxon>
        <taxon>Pseudomonadati</taxon>
        <taxon>Pseudomonadota</taxon>
        <taxon>Gammaproteobacteria</taxon>
        <taxon>Oceanospirillales</taxon>
        <taxon>Halomonadaceae</taxon>
        <taxon>Larsenimonas</taxon>
    </lineage>
</organism>
<dbReference type="InterPro" id="IPR011006">
    <property type="entry name" value="CheY-like_superfamily"/>
</dbReference>
<evidence type="ECO:0000259" key="1">
    <source>
        <dbReference type="PROSITE" id="PS50883"/>
    </source>
</evidence>
<protein>
    <submittedName>
        <fullName evidence="2">EAL domain-containing response regulator</fullName>
    </submittedName>
</protein>
<dbReference type="InterPro" id="IPR050706">
    <property type="entry name" value="Cyclic-di-GMP_PDE-like"/>
</dbReference>
<proteinExistence type="predicted"/>
<dbReference type="SUPFAM" id="SSF141868">
    <property type="entry name" value="EAL domain-like"/>
    <property type="match status" value="1"/>
</dbReference>
<dbReference type="PROSITE" id="PS50883">
    <property type="entry name" value="EAL"/>
    <property type="match status" value="1"/>
</dbReference>
<sequence length="385" mass="43021">MPKTALIIDNVADLPRLNTLFVDRGFDVSTAEGMHDLAYRPAYLEVDLIVLNLNLGPFSGIDVLDLLQERRIDSAIMLISDGDTPSAGALLRAGLERGLRMLGLMPRTVSAATLEQLLAPLETTQRPLTALDIDQGLAQQEFALEYQPKFDLESNTPCGFEALLRWHIPERGPVPPSRFIALAERDERIISLSWYAIDRAWALHARLIKQGYRLNIAVNIPPPLLGEPNVLERMDQLARRHQCSPKGMVLEITETSIIESISYARHMLEGFRARGFQLSLDDFGTGYSSMTQLAHLPYDELKLDRSFIAQCHEGDAEAITRSIVELGQRLGLRVVAEGIETHEQFQFLKTLGCDCGQGFHLARPMPEHDVETWLSSWALSTSLTP</sequence>
<dbReference type="PANTHER" id="PTHR33121">
    <property type="entry name" value="CYCLIC DI-GMP PHOSPHODIESTERASE PDEF"/>
    <property type="match status" value="1"/>
</dbReference>
<dbReference type="InterPro" id="IPR001633">
    <property type="entry name" value="EAL_dom"/>
</dbReference>
<dbReference type="Proteomes" id="UP001269375">
    <property type="component" value="Unassembled WGS sequence"/>
</dbReference>
<dbReference type="Gene3D" id="3.20.20.450">
    <property type="entry name" value="EAL domain"/>
    <property type="match status" value="1"/>
</dbReference>
<keyword evidence="3" id="KW-1185">Reference proteome</keyword>
<dbReference type="Pfam" id="PF00563">
    <property type="entry name" value="EAL"/>
    <property type="match status" value="1"/>
</dbReference>
<gene>
    <name evidence="2" type="ORF">QC825_09800</name>
</gene>
<dbReference type="RefSeq" id="WP_251593928.1">
    <property type="nucleotide sequence ID" value="NZ_JAMLJI010000003.1"/>
</dbReference>
<dbReference type="SMART" id="SM00052">
    <property type="entry name" value="EAL"/>
    <property type="match status" value="1"/>
</dbReference>
<dbReference type="SUPFAM" id="SSF52172">
    <property type="entry name" value="CheY-like"/>
    <property type="match status" value="1"/>
</dbReference>
<reference evidence="2 3" key="1">
    <citation type="submission" date="2023-04" db="EMBL/GenBank/DDBJ databases">
        <title>A long-awaited taxogenomic arrangement of the family Halomonadaceae.</title>
        <authorList>
            <person name="De La Haba R."/>
            <person name="Chuvochina M."/>
            <person name="Wittouck S."/>
            <person name="Arahal D.R."/>
            <person name="Sanchez-Porro C."/>
            <person name="Hugenholtz P."/>
            <person name="Ventosa A."/>
        </authorList>
    </citation>
    <scope>NUCLEOTIDE SEQUENCE [LARGE SCALE GENOMIC DNA]</scope>
    <source>
        <strain evidence="2 3">DSM 22428</strain>
    </source>
</reference>
<accession>A0ABU1GWI5</accession>
<evidence type="ECO:0000313" key="2">
    <source>
        <dbReference type="EMBL" id="MDR5896364.1"/>
    </source>
</evidence>
<name>A0ABU1GWI5_9GAMM</name>
<dbReference type="CDD" id="cd01948">
    <property type="entry name" value="EAL"/>
    <property type="match status" value="1"/>
</dbReference>
<evidence type="ECO:0000313" key="3">
    <source>
        <dbReference type="Proteomes" id="UP001269375"/>
    </source>
</evidence>
<feature type="domain" description="EAL" evidence="1">
    <location>
        <begin position="126"/>
        <end position="378"/>
    </location>
</feature>